<gene>
    <name evidence="2" type="ORF">SAMN05877753_102392</name>
</gene>
<sequence>MSKNDSVQQRMKKEENKGRKGSIKGNPKLNGPDKPST</sequence>
<reference evidence="2 3" key="1">
    <citation type="submission" date="2017-08" db="EMBL/GenBank/DDBJ databases">
        <authorList>
            <person name="de Groot N.N."/>
        </authorList>
    </citation>
    <scope>NUCLEOTIDE SEQUENCE [LARGE SCALE GENOMIC DNA]</scope>
    <source>
        <strain evidence="2 3">JC228</strain>
    </source>
</reference>
<dbReference type="EMBL" id="OAOP01000002">
    <property type="protein sequence ID" value="SNX68183.1"/>
    <property type="molecule type" value="Genomic_DNA"/>
</dbReference>
<keyword evidence="3" id="KW-1185">Reference proteome</keyword>
<accession>A0A285CME7</accession>
<evidence type="ECO:0000313" key="3">
    <source>
        <dbReference type="Proteomes" id="UP000219546"/>
    </source>
</evidence>
<feature type="region of interest" description="Disordered" evidence="1">
    <location>
        <begin position="1"/>
        <end position="37"/>
    </location>
</feature>
<name>A0A285CME7_9BACI</name>
<evidence type="ECO:0000313" key="2">
    <source>
        <dbReference type="EMBL" id="SNX68183.1"/>
    </source>
</evidence>
<evidence type="ECO:0000256" key="1">
    <source>
        <dbReference type="SAM" id="MobiDB-lite"/>
    </source>
</evidence>
<proteinExistence type="predicted"/>
<protein>
    <submittedName>
        <fullName evidence="2">Uncharacterized protein</fullName>
    </submittedName>
</protein>
<dbReference type="AlphaFoldDB" id="A0A285CME7"/>
<dbReference type="Proteomes" id="UP000219546">
    <property type="component" value="Unassembled WGS sequence"/>
</dbReference>
<organism evidence="2 3">
    <name type="scientific">Bacillus oleivorans</name>
    <dbReference type="NCBI Taxonomy" id="1448271"/>
    <lineage>
        <taxon>Bacteria</taxon>
        <taxon>Bacillati</taxon>
        <taxon>Bacillota</taxon>
        <taxon>Bacilli</taxon>
        <taxon>Bacillales</taxon>
        <taxon>Bacillaceae</taxon>
        <taxon>Bacillus</taxon>
    </lineage>
</organism>